<dbReference type="AlphaFoldDB" id="A0A9P5TFE6"/>
<dbReference type="EMBL" id="JADNYJ010000217">
    <property type="protein sequence ID" value="KAF8874250.1"/>
    <property type="molecule type" value="Genomic_DNA"/>
</dbReference>
<dbReference type="SUPFAM" id="SSF50370">
    <property type="entry name" value="Ricin B-like lectins"/>
    <property type="match status" value="2"/>
</dbReference>
<evidence type="ECO:0000313" key="2">
    <source>
        <dbReference type="EMBL" id="KAF8874250.1"/>
    </source>
</evidence>
<protein>
    <submittedName>
        <fullName evidence="2">Ricin B lectin domain-containing protein</fullName>
    </submittedName>
</protein>
<dbReference type="Gene3D" id="2.80.10.50">
    <property type="match status" value="3"/>
</dbReference>
<reference evidence="2" key="1">
    <citation type="submission" date="2020-11" db="EMBL/GenBank/DDBJ databases">
        <authorList>
            <consortium name="DOE Joint Genome Institute"/>
            <person name="Ahrendt S."/>
            <person name="Riley R."/>
            <person name="Andreopoulos W."/>
            <person name="LaButti K."/>
            <person name="Pangilinan J."/>
            <person name="Ruiz-duenas F.J."/>
            <person name="Barrasa J.M."/>
            <person name="Sanchez-Garcia M."/>
            <person name="Camarero S."/>
            <person name="Miyauchi S."/>
            <person name="Serrano A."/>
            <person name="Linde D."/>
            <person name="Babiker R."/>
            <person name="Drula E."/>
            <person name="Ayuso-Fernandez I."/>
            <person name="Pacheco R."/>
            <person name="Padilla G."/>
            <person name="Ferreira P."/>
            <person name="Barriuso J."/>
            <person name="Kellner H."/>
            <person name="Castanera R."/>
            <person name="Alfaro M."/>
            <person name="Ramirez L."/>
            <person name="Pisabarro A.G."/>
            <person name="Kuo A."/>
            <person name="Tritt A."/>
            <person name="Lipzen A."/>
            <person name="He G."/>
            <person name="Yan M."/>
            <person name="Ng V."/>
            <person name="Cullen D."/>
            <person name="Martin F."/>
            <person name="Rosso M.-N."/>
            <person name="Henrissat B."/>
            <person name="Hibbett D."/>
            <person name="Martinez A.T."/>
            <person name="Grigoriev I.V."/>
        </authorList>
    </citation>
    <scope>NUCLEOTIDE SEQUENCE</scope>
    <source>
        <strain evidence="2">AH 44721</strain>
    </source>
</reference>
<feature type="domain" description="Ricin B lectin" evidence="1">
    <location>
        <begin position="34"/>
        <end position="172"/>
    </location>
</feature>
<dbReference type="Proteomes" id="UP000724874">
    <property type="component" value="Unassembled WGS sequence"/>
</dbReference>
<dbReference type="Pfam" id="PF00652">
    <property type="entry name" value="Ricin_B_lectin"/>
    <property type="match status" value="2"/>
</dbReference>
<evidence type="ECO:0000259" key="1">
    <source>
        <dbReference type="SMART" id="SM00458"/>
    </source>
</evidence>
<sequence>MYLIIYILGKGEAIPVIGYNSIEVQVGSGSSGSGSSSLNIHPNGDDSKCVGILGGTYADGTAVDIFDCNDSTTQKWQWNGNALTSVNPADGSQWCLDSGDQSTWTNGLKMKIWQCFSNLPQQTWTPVTTSGTIKLTSANFCLDLTNGDKMNQNILQIWTCTPEDVNQVWSQVPSPPVQVGPGSLNIHPNGDNSKCVGILGGVYANGSAVDIYDCNGSNTQKWGWNGNALTSVNPADGSRWCLDAGVQSTWTNGLKMKIWQCFPTLPQQNWNPIRTSGSIQLTSADFCLDLTNGNKTNQNVLQIWTCAVGNGNQIWTF</sequence>
<dbReference type="PROSITE" id="PS50231">
    <property type="entry name" value="RICIN_B_LECTIN"/>
    <property type="match status" value="2"/>
</dbReference>
<dbReference type="SMART" id="SM00458">
    <property type="entry name" value="RICIN"/>
    <property type="match status" value="2"/>
</dbReference>
<dbReference type="InterPro" id="IPR000772">
    <property type="entry name" value="Ricin_B_lectin"/>
</dbReference>
<keyword evidence="3" id="KW-1185">Reference proteome</keyword>
<dbReference type="InterPro" id="IPR035992">
    <property type="entry name" value="Ricin_B-like_lectins"/>
</dbReference>
<name>A0A9P5TFE6_GYMJU</name>
<evidence type="ECO:0000313" key="3">
    <source>
        <dbReference type="Proteomes" id="UP000724874"/>
    </source>
</evidence>
<dbReference type="OrthoDB" id="6770063at2759"/>
<accession>A0A9P5TFE6</accession>
<gene>
    <name evidence="2" type="ORF">CPB84DRAFT_1817912</name>
</gene>
<comment type="caution">
    <text evidence="2">The sequence shown here is derived from an EMBL/GenBank/DDBJ whole genome shotgun (WGS) entry which is preliminary data.</text>
</comment>
<feature type="domain" description="Ricin B lectin" evidence="1">
    <location>
        <begin position="180"/>
        <end position="317"/>
    </location>
</feature>
<organism evidence="2 3">
    <name type="scientific">Gymnopilus junonius</name>
    <name type="common">Spectacular rustgill mushroom</name>
    <name type="synonym">Gymnopilus spectabilis subsp. junonius</name>
    <dbReference type="NCBI Taxonomy" id="109634"/>
    <lineage>
        <taxon>Eukaryota</taxon>
        <taxon>Fungi</taxon>
        <taxon>Dikarya</taxon>
        <taxon>Basidiomycota</taxon>
        <taxon>Agaricomycotina</taxon>
        <taxon>Agaricomycetes</taxon>
        <taxon>Agaricomycetidae</taxon>
        <taxon>Agaricales</taxon>
        <taxon>Agaricineae</taxon>
        <taxon>Hymenogastraceae</taxon>
        <taxon>Gymnopilus</taxon>
    </lineage>
</organism>
<proteinExistence type="predicted"/>